<dbReference type="PROSITE" id="PS50104">
    <property type="entry name" value="TIR"/>
    <property type="match status" value="1"/>
</dbReference>
<feature type="domain" description="TIR" evidence="1">
    <location>
        <begin position="1"/>
        <end position="136"/>
    </location>
</feature>
<evidence type="ECO:0000313" key="2">
    <source>
        <dbReference type="EMBL" id="RSD12026.1"/>
    </source>
</evidence>
<reference evidence="2 3" key="1">
    <citation type="submission" date="2018-12" db="EMBL/GenBank/DDBJ databases">
        <title>Amycolatopsis eburnea sp. nov. actinomycete associate with arbuscular mycorrhiza fungal spore.</title>
        <authorList>
            <person name="Lumyong S."/>
            <person name="Chaiya L."/>
        </authorList>
    </citation>
    <scope>NUCLEOTIDE SEQUENCE [LARGE SCALE GENOMIC DNA]</scope>
    <source>
        <strain evidence="2 3">GLM-1</strain>
    </source>
</reference>
<proteinExistence type="predicted"/>
<dbReference type="SUPFAM" id="SSF52200">
    <property type="entry name" value="Toll/Interleukin receptor TIR domain"/>
    <property type="match status" value="1"/>
</dbReference>
<dbReference type="AlphaFoldDB" id="A0A3R9DVN0"/>
<dbReference type="SMART" id="SM00255">
    <property type="entry name" value="TIR"/>
    <property type="match status" value="1"/>
</dbReference>
<dbReference type="OrthoDB" id="3838036at2"/>
<dbReference type="Proteomes" id="UP000267081">
    <property type="component" value="Unassembled WGS sequence"/>
</dbReference>
<dbReference type="InterPro" id="IPR035897">
    <property type="entry name" value="Toll_tir_struct_dom_sf"/>
</dbReference>
<dbReference type="InterPro" id="IPR000157">
    <property type="entry name" value="TIR_dom"/>
</dbReference>
<keyword evidence="3" id="KW-1185">Reference proteome</keyword>
<dbReference type="RefSeq" id="WP_125314251.1">
    <property type="nucleotide sequence ID" value="NZ_RSEC01000059.1"/>
</dbReference>
<dbReference type="EMBL" id="RSEC01000059">
    <property type="protein sequence ID" value="RSD12026.1"/>
    <property type="molecule type" value="Genomic_DNA"/>
</dbReference>
<gene>
    <name evidence="2" type="ORF">EIY87_35440</name>
</gene>
<accession>A0A3R9DVN0</accession>
<evidence type="ECO:0000259" key="1">
    <source>
        <dbReference type="PROSITE" id="PS50104"/>
    </source>
</evidence>
<protein>
    <submittedName>
        <fullName evidence="2">Toll/interleukin-1 receptor domain-containing protein</fullName>
    </submittedName>
</protein>
<sequence>MAAIFVSHSSSNKAIVKRLAMDLAQRGFEVWYDEWRLDVGARLTETIRASVGASSFVLVAMSAEMLASDWVKRELDQALEMERAEKRDIILPVRLDDSELPADLANRLYADFSQGSYLRSLQTLCTQLHRQLDGLPAGLPPNREIIPLFVTGVVDLDVVQLDERAAQLVARHGAEYVVDASQFRLPDEPEYQKLRDRMLDRMENLKDDPYYSADFAIDFRHRYAAVLQYEEALLRNLATLVTRCGIAGGRFAFASESYRWYWKLMRTRIFSLLYQVQNPDLPESEKVGYDAARMDSRTEAVYGVATAVGVHVIDPVTHDYYSVDIDAACRIVQEWRKDYYDGPERLMAAGPMDMLAKWVIPQAFVYDGKFEHWDAADRLLIGLR</sequence>
<evidence type="ECO:0000313" key="3">
    <source>
        <dbReference type="Proteomes" id="UP000267081"/>
    </source>
</evidence>
<dbReference type="Gene3D" id="3.40.50.10140">
    <property type="entry name" value="Toll/interleukin-1 receptor homology (TIR) domain"/>
    <property type="match status" value="1"/>
</dbReference>
<dbReference type="Pfam" id="PF13676">
    <property type="entry name" value="TIR_2"/>
    <property type="match status" value="1"/>
</dbReference>
<comment type="caution">
    <text evidence="2">The sequence shown here is derived from an EMBL/GenBank/DDBJ whole genome shotgun (WGS) entry which is preliminary data.</text>
</comment>
<organism evidence="2 3">
    <name type="scientific">Amycolatopsis eburnea</name>
    <dbReference type="NCBI Taxonomy" id="2267691"/>
    <lineage>
        <taxon>Bacteria</taxon>
        <taxon>Bacillati</taxon>
        <taxon>Actinomycetota</taxon>
        <taxon>Actinomycetes</taxon>
        <taxon>Pseudonocardiales</taxon>
        <taxon>Pseudonocardiaceae</taxon>
        <taxon>Amycolatopsis</taxon>
    </lineage>
</organism>
<keyword evidence="2" id="KW-0675">Receptor</keyword>
<dbReference type="GO" id="GO:0007165">
    <property type="term" value="P:signal transduction"/>
    <property type="evidence" value="ECO:0007669"/>
    <property type="project" value="InterPro"/>
</dbReference>
<name>A0A3R9DVN0_9PSEU</name>